<keyword evidence="2" id="KW-1185">Reference proteome</keyword>
<dbReference type="InterPro" id="IPR043129">
    <property type="entry name" value="ATPase_NBD"/>
</dbReference>
<organism evidence="1 2">
    <name type="scientific">Mucilaginibacter terrigena</name>
    <dbReference type="NCBI Taxonomy" id="2492395"/>
    <lineage>
        <taxon>Bacteria</taxon>
        <taxon>Pseudomonadati</taxon>
        <taxon>Bacteroidota</taxon>
        <taxon>Sphingobacteriia</taxon>
        <taxon>Sphingobacteriales</taxon>
        <taxon>Sphingobacteriaceae</taxon>
        <taxon>Mucilaginibacter</taxon>
    </lineage>
</organism>
<dbReference type="RefSeq" id="WP_129876474.1">
    <property type="nucleotide sequence ID" value="NZ_SEWG01000003.1"/>
</dbReference>
<accession>A0A4Q5LND8</accession>
<dbReference type="Proteomes" id="UP000293331">
    <property type="component" value="Unassembled WGS sequence"/>
</dbReference>
<dbReference type="CDD" id="cd24079">
    <property type="entry name" value="ASKHA_NBD_PG1100-like"/>
    <property type="match status" value="1"/>
</dbReference>
<keyword evidence="1" id="KW-0808">Transferase</keyword>
<dbReference type="PANTHER" id="PTHR43190:SF3">
    <property type="entry name" value="N-ACETYL-D-GLUCOSAMINE KINASE"/>
    <property type="match status" value="1"/>
</dbReference>
<dbReference type="Gene3D" id="3.30.420.40">
    <property type="match status" value="2"/>
</dbReference>
<dbReference type="Gene3D" id="1.10.720.160">
    <property type="match status" value="1"/>
</dbReference>
<dbReference type="SUPFAM" id="SSF53067">
    <property type="entry name" value="Actin-like ATPase domain"/>
    <property type="match status" value="2"/>
</dbReference>
<sequence length="282" mass="31508">MILIADGGSTKSSWCIADAHQSFFFETEGYNPYFVDSAYIARSLKKALPPRVSKKITEIYFYGAGCAADKIHIIQDALLSIFTNARCHIEDDMLAAARALLGNKPGFAAILGTGTNTCIYDGKNITHNIDSLGFILGDEGSGGAMGKRIISDYIRGAMPGDIRQIFERTYHITADELIDNIYSKPMANRFCAAYSRFLYDNIKHPYAHGLVSDSFNNLFSNLVSKYPDYKQYKFNCVGSIAYYYKWILASVAAGYGMQLGLIVRSPINDLVNFHLDLFYQYQ</sequence>
<reference evidence="1 2" key="1">
    <citation type="submission" date="2019-02" db="EMBL/GenBank/DDBJ databases">
        <title>Bacterial novel species Mucilaginibacter sp. 17JY9-4 isolated from soil.</title>
        <authorList>
            <person name="Jung H.-Y."/>
        </authorList>
    </citation>
    <scope>NUCLEOTIDE SEQUENCE [LARGE SCALE GENOMIC DNA]</scope>
    <source>
        <strain evidence="1 2">17JY9-4</strain>
    </source>
</reference>
<keyword evidence="1" id="KW-0418">Kinase</keyword>
<dbReference type="InterPro" id="IPR052519">
    <property type="entry name" value="Euk-type_GlcNAc_Kinase"/>
</dbReference>
<dbReference type="OrthoDB" id="871343at2"/>
<dbReference type="PANTHER" id="PTHR43190">
    <property type="entry name" value="N-ACETYL-D-GLUCOSAMINE KINASE"/>
    <property type="match status" value="1"/>
</dbReference>
<proteinExistence type="predicted"/>
<dbReference type="AlphaFoldDB" id="A0A4Q5LND8"/>
<comment type="caution">
    <text evidence="1">The sequence shown here is derived from an EMBL/GenBank/DDBJ whole genome shotgun (WGS) entry which is preliminary data.</text>
</comment>
<dbReference type="GO" id="GO:0016301">
    <property type="term" value="F:kinase activity"/>
    <property type="evidence" value="ECO:0007669"/>
    <property type="project" value="UniProtKB-KW"/>
</dbReference>
<name>A0A4Q5LND8_9SPHI</name>
<evidence type="ECO:0000313" key="2">
    <source>
        <dbReference type="Proteomes" id="UP000293331"/>
    </source>
</evidence>
<dbReference type="EMBL" id="SEWG01000003">
    <property type="protein sequence ID" value="RYU90925.1"/>
    <property type="molecule type" value="Genomic_DNA"/>
</dbReference>
<evidence type="ECO:0000313" key="1">
    <source>
        <dbReference type="EMBL" id="RYU90925.1"/>
    </source>
</evidence>
<gene>
    <name evidence="1" type="ORF">EWM62_09845</name>
</gene>
<protein>
    <submittedName>
        <fullName evidence="1">N-acetylglucosamine kinase</fullName>
    </submittedName>
</protein>